<proteinExistence type="predicted"/>
<name>A0AAN6PKS0_9PEZI</name>
<gene>
    <name evidence="3" type="ORF">C8A01DRAFT_13595</name>
</gene>
<protein>
    <submittedName>
        <fullName evidence="3">Uncharacterized protein</fullName>
    </submittedName>
</protein>
<feature type="transmembrane region" description="Helical" evidence="2">
    <location>
        <begin position="115"/>
        <end position="137"/>
    </location>
</feature>
<sequence>MNSQPECCPFTPAASSQGVYPRPHDAKDAVVSRCPTDYYSVSGSCCPSAYTPWTAALGGATPCYSTISAATTPSPPPAGDAVAPRATRPTVTVTATVFAMRYAVTDDGAALSPGAIAGIIVGGVVLAGLVLGLYMVCCRRRRANNPFDAVEAGLGDNHEPAPGSSEVPNSRDSMSLQGLFRRLTRADEKWPFGLPQPFPESELKVSPTKYAGLSIDGECPMKFMPALPPEPAYKRADDCEAKLTRPRRLSPG</sequence>
<keyword evidence="2" id="KW-0472">Membrane</keyword>
<keyword evidence="2" id="KW-0812">Transmembrane</keyword>
<organism evidence="3 4">
    <name type="scientific">Parachaetomium inaequale</name>
    <dbReference type="NCBI Taxonomy" id="2588326"/>
    <lineage>
        <taxon>Eukaryota</taxon>
        <taxon>Fungi</taxon>
        <taxon>Dikarya</taxon>
        <taxon>Ascomycota</taxon>
        <taxon>Pezizomycotina</taxon>
        <taxon>Sordariomycetes</taxon>
        <taxon>Sordariomycetidae</taxon>
        <taxon>Sordariales</taxon>
        <taxon>Chaetomiaceae</taxon>
        <taxon>Parachaetomium</taxon>
    </lineage>
</organism>
<feature type="region of interest" description="Disordered" evidence="1">
    <location>
        <begin position="1"/>
        <end position="22"/>
    </location>
</feature>
<evidence type="ECO:0000313" key="3">
    <source>
        <dbReference type="EMBL" id="KAK4042798.1"/>
    </source>
</evidence>
<accession>A0AAN6PKS0</accession>
<keyword evidence="2" id="KW-1133">Transmembrane helix</keyword>
<evidence type="ECO:0000256" key="1">
    <source>
        <dbReference type="SAM" id="MobiDB-lite"/>
    </source>
</evidence>
<feature type="non-terminal residue" evidence="3">
    <location>
        <position position="252"/>
    </location>
</feature>
<feature type="region of interest" description="Disordered" evidence="1">
    <location>
        <begin position="152"/>
        <end position="173"/>
    </location>
</feature>
<dbReference type="EMBL" id="MU854335">
    <property type="protein sequence ID" value="KAK4042798.1"/>
    <property type="molecule type" value="Genomic_DNA"/>
</dbReference>
<dbReference type="AlphaFoldDB" id="A0AAN6PKS0"/>
<keyword evidence="4" id="KW-1185">Reference proteome</keyword>
<evidence type="ECO:0000256" key="2">
    <source>
        <dbReference type="SAM" id="Phobius"/>
    </source>
</evidence>
<evidence type="ECO:0000313" key="4">
    <source>
        <dbReference type="Proteomes" id="UP001303115"/>
    </source>
</evidence>
<dbReference type="Proteomes" id="UP001303115">
    <property type="component" value="Unassembled WGS sequence"/>
</dbReference>
<reference evidence="4" key="1">
    <citation type="journal article" date="2023" name="Mol. Phylogenet. Evol.">
        <title>Genome-scale phylogeny and comparative genomics of the fungal order Sordariales.</title>
        <authorList>
            <person name="Hensen N."/>
            <person name="Bonometti L."/>
            <person name="Westerberg I."/>
            <person name="Brannstrom I.O."/>
            <person name="Guillou S."/>
            <person name="Cros-Aarteil S."/>
            <person name="Calhoun S."/>
            <person name="Haridas S."/>
            <person name="Kuo A."/>
            <person name="Mondo S."/>
            <person name="Pangilinan J."/>
            <person name="Riley R."/>
            <person name="LaButti K."/>
            <person name="Andreopoulos B."/>
            <person name="Lipzen A."/>
            <person name="Chen C."/>
            <person name="Yan M."/>
            <person name="Daum C."/>
            <person name="Ng V."/>
            <person name="Clum A."/>
            <person name="Steindorff A."/>
            <person name="Ohm R.A."/>
            <person name="Martin F."/>
            <person name="Silar P."/>
            <person name="Natvig D.O."/>
            <person name="Lalanne C."/>
            <person name="Gautier V."/>
            <person name="Ament-Velasquez S.L."/>
            <person name="Kruys A."/>
            <person name="Hutchinson M.I."/>
            <person name="Powell A.J."/>
            <person name="Barry K."/>
            <person name="Miller A.N."/>
            <person name="Grigoriev I.V."/>
            <person name="Debuchy R."/>
            <person name="Gladieux P."/>
            <person name="Hiltunen Thoren M."/>
            <person name="Johannesson H."/>
        </authorList>
    </citation>
    <scope>NUCLEOTIDE SEQUENCE [LARGE SCALE GENOMIC DNA]</scope>
    <source>
        <strain evidence="4">CBS 284.82</strain>
    </source>
</reference>
<comment type="caution">
    <text evidence="3">The sequence shown here is derived from an EMBL/GenBank/DDBJ whole genome shotgun (WGS) entry which is preliminary data.</text>
</comment>